<dbReference type="GO" id="GO:0004180">
    <property type="term" value="F:carboxypeptidase activity"/>
    <property type="evidence" value="ECO:0007669"/>
    <property type="project" value="UniProtKB-KW"/>
</dbReference>
<keyword evidence="6" id="KW-0121">Carboxypeptidase</keyword>
<dbReference type="InterPro" id="IPR029058">
    <property type="entry name" value="AB_hydrolase_fold"/>
</dbReference>
<dbReference type="Gene3D" id="3.40.50.1820">
    <property type="entry name" value="alpha/beta hydrolase"/>
    <property type="match status" value="1"/>
</dbReference>
<dbReference type="PANTHER" id="PTHR11010">
    <property type="entry name" value="PROTEASE S28 PRO-X CARBOXYPEPTIDASE-RELATED"/>
    <property type="match status" value="1"/>
</dbReference>
<protein>
    <submittedName>
        <fullName evidence="6">Serine carboxypeptidase s28 domain-containing protein</fullName>
    </submittedName>
</protein>
<dbReference type="Gene3D" id="1.20.120.980">
    <property type="entry name" value="Serine carboxypeptidase S28, SKS domain"/>
    <property type="match status" value="1"/>
</dbReference>
<dbReference type="GO" id="GO:0006508">
    <property type="term" value="P:proteolysis"/>
    <property type="evidence" value="ECO:0007669"/>
    <property type="project" value="UniProtKB-KW"/>
</dbReference>
<organism evidence="6 7">
    <name type="scientific">Ditylenchus destructor</name>
    <dbReference type="NCBI Taxonomy" id="166010"/>
    <lineage>
        <taxon>Eukaryota</taxon>
        <taxon>Metazoa</taxon>
        <taxon>Ecdysozoa</taxon>
        <taxon>Nematoda</taxon>
        <taxon>Chromadorea</taxon>
        <taxon>Rhabditida</taxon>
        <taxon>Tylenchina</taxon>
        <taxon>Tylenchomorpha</taxon>
        <taxon>Sphaerularioidea</taxon>
        <taxon>Anguinidae</taxon>
        <taxon>Anguininae</taxon>
        <taxon>Ditylenchus</taxon>
    </lineage>
</organism>
<dbReference type="GO" id="GO:0008239">
    <property type="term" value="F:dipeptidyl-peptidase activity"/>
    <property type="evidence" value="ECO:0007669"/>
    <property type="project" value="TreeGrafter"/>
</dbReference>
<dbReference type="AlphaFoldDB" id="A0AAD4MGJ9"/>
<keyword evidence="4" id="KW-0378">Hydrolase</keyword>
<evidence type="ECO:0000256" key="4">
    <source>
        <dbReference type="ARBA" id="ARBA00022801"/>
    </source>
</evidence>
<reference evidence="6" key="1">
    <citation type="submission" date="2022-01" db="EMBL/GenBank/DDBJ databases">
        <title>Genome Sequence Resource for Two Populations of Ditylenchus destructor, the Migratory Endoparasitic Phytonematode.</title>
        <authorList>
            <person name="Zhang H."/>
            <person name="Lin R."/>
            <person name="Xie B."/>
        </authorList>
    </citation>
    <scope>NUCLEOTIDE SEQUENCE</scope>
    <source>
        <strain evidence="6">BazhouSP</strain>
    </source>
</reference>
<evidence type="ECO:0000256" key="1">
    <source>
        <dbReference type="ARBA" id="ARBA00011079"/>
    </source>
</evidence>
<dbReference type="Pfam" id="PF05577">
    <property type="entry name" value="Peptidase_S28"/>
    <property type="match status" value="1"/>
</dbReference>
<comment type="caution">
    <text evidence="6">The sequence shown here is derived from an EMBL/GenBank/DDBJ whole genome shotgun (WGS) entry which is preliminary data.</text>
</comment>
<dbReference type="InterPro" id="IPR042269">
    <property type="entry name" value="Ser_carbopepase_S28_SKS"/>
</dbReference>
<dbReference type="GO" id="GO:0070008">
    <property type="term" value="F:serine-type exopeptidase activity"/>
    <property type="evidence" value="ECO:0007669"/>
    <property type="project" value="InterPro"/>
</dbReference>
<name>A0AAD4MGJ9_9BILA</name>
<evidence type="ECO:0000256" key="5">
    <source>
        <dbReference type="ARBA" id="ARBA00023180"/>
    </source>
</evidence>
<evidence type="ECO:0000313" key="6">
    <source>
        <dbReference type="EMBL" id="KAI1694240.1"/>
    </source>
</evidence>
<keyword evidence="3" id="KW-0732">Signal</keyword>
<evidence type="ECO:0000256" key="2">
    <source>
        <dbReference type="ARBA" id="ARBA00022670"/>
    </source>
</evidence>
<accession>A0AAD4MGJ9</accession>
<evidence type="ECO:0000313" key="7">
    <source>
        <dbReference type="Proteomes" id="UP001201812"/>
    </source>
</evidence>
<dbReference type="PANTHER" id="PTHR11010:SF104">
    <property type="entry name" value="SERINE PROTEASE PCP-1-RELATED"/>
    <property type="match status" value="1"/>
</dbReference>
<dbReference type="Proteomes" id="UP001201812">
    <property type="component" value="Unassembled WGS sequence"/>
</dbReference>
<proteinExistence type="inferred from homology"/>
<comment type="similarity">
    <text evidence="1">Belongs to the peptidase S28 family.</text>
</comment>
<keyword evidence="7" id="KW-1185">Reference proteome</keyword>
<keyword evidence="5" id="KW-0325">Glycoprotein</keyword>
<keyword evidence="2" id="KW-0645">Protease</keyword>
<evidence type="ECO:0000256" key="3">
    <source>
        <dbReference type="ARBA" id="ARBA00022729"/>
    </source>
</evidence>
<dbReference type="InterPro" id="IPR008758">
    <property type="entry name" value="Peptidase_S28"/>
</dbReference>
<dbReference type="EMBL" id="JAKKPZ010000533">
    <property type="protein sequence ID" value="KAI1694240.1"/>
    <property type="molecule type" value="Genomic_DNA"/>
</dbReference>
<gene>
    <name evidence="6" type="ORF">DdX_20228</name>
</gene>
<sequence>MFDLRYLYNTVYFKRGGMVFICPGDHIPVEEQAKRLQFLWDIAPILNAAILVVEQRYIGQSLPFGEESFKNSSMLSSLTIDNILYDNERVLDYFHKHNLNNVTIGAIVSVGVGYAGLIASWRLSNEQWSTVTQGKWISSSPLYNFGIGGVPVGAFDYALTESLAKHCDRDKLTRLIRLIDYMSNTTEGCEELASTFKLDPGTNLNREYEMRMFKQFVYDGLLGLVTNNYPYPTSFTGQSLPSWPLQQACKVFNSGREELQELYEIVNSYYNASGTLTFHCITPEKCGLQIKFKLNQQLVINYQLCTQFRQLRCHQGHDNDIFWPECNQDNIEHVIGKYCETTFKDSANSKSEFHVTADTYAQDVLRGQNMIFTLAEYDPNSVASLQYRNLRRQIFVFRMHESATGLELLQPNTCDPVSVVNTRVQIVKVLKCWLHYSPNDDCEPETMQTRLPKTNKGISESSHEKQTCQPIVRGYPWNVGLEAHGPTVNSFREPPMGDEMRTKPGTIITVVCILSSIFVHIM</sequence>